<comment type="caution">
    <text evidence="1">The sequence shown here is derived from an EMBL/GenBank/DDBJ whole genome shotgun (WGS) entry which is preliminary data.</text>
</comment>
<organism evidence="1 2">
    <name type="scientific">Rahnella woolbedingensis</name>
    <dbReference type="NCBI Taxonomy" id="1510574"/>
    <lineage>
        <taxon>Bacteria</taxon>
        <taxon>Pseudomonadati</taxon>
        <taxon>Pseudomonadota</taxon>
        <taxon>Gammaproteobacteria</taxon>
        <taxon>Enterobacterales</taxon>
        <taxon>Yersiniaceae</taxon>
        <taxon>Rahnella</taxon>
    </lineage>
</organism>
<accession>A0A419NBL4</accession>
<keyword evidence="2" id="KW-1185">Reference proteome</keyword>
<dbReference type="AlphaFoldDB" id="A0A419NBL4"/>
<dbReference type="EMBL" id="RAHH01000006">
    <property type="protein sequence ID" value="RJT45697.1"/>
    <property type="molecule type" value="Genomic_DNA"/>
</dbReference>
<name>A0A419NBL4_9GAMM</name>
<protein>
    <submittedName>
        <fullName evidence="1">Uncharacterized protein</fullName>
    </submittedName>
</protein>
<reference evidence="1 2" key="1">
    <citation type="submission" date="2018-09" db="EMBL/GenBank/DDBJ databases">
        <authorList>
            <person name="Le Fleche-Mateos A."/>
        </authorList>
    </citation>
    <scope>NUCLEOTIDE SEQUENCE [LARGE SCALE GENOMIC DNA]</scope>
    <source>
        <strain evidence="1 2">DSM 27399</strain>
    </source>
</reference>
<sequence length="128" mass="15115">MKLVPKKERAIDESFKIVQSPVFVVTRHGWRKRCLSRSAALNNLAHYMVTKTFRRSGWPTHEDDTPVIRDGVLIHQMGEHTASYFAAHYRCIRRIRLLLARKLAIAKWQEKHEEMKQQYAELLSNKPF</sequence>
<dbReference type="OrthoDB" id="6556345at2"/>
<gene>
    <name evidence="1" type="ORF">D6C13_06115</name>
</gene>
<dbReference type="RefSeq" id="WP_120131934.1">
    <property type="nucleotide sequence ID" value="NZ_RAHH01000006.1"/>
</dbReference>
<evidence type="ECO:0000313" key="1">
    <source>
        <dbReference type="EMBL" id="RJT45697.1"/>
    </source>
</evidence>
<dbReference type="Proteomes" id="UP000284908">
    <property type="component" value="Unassembled WGS sequence"/>
</dbReference>
<proteinExistence type="predicted"/>
<evidence type="ECO:0000313" key="2">
    <source>
        <dbReference type="Proteomes" id="UP000284908"/>
    </source>
</evidence>